<feature type="domain" description="Fido" evidence="8">
    <location>
        <begin position="52"/>
        <end position="193"/>
    </location>
</feature>
<dbReference type="InterPro" id="IPR003812">
    <property type="entry name" value="Fido"/>
</dbReference>
<protein>
    <recommendedName>
        <fullName evidence="5">protein adenylyltransferase</fullName>
        <ecNumber evidence="5">2.7.7.108</ecNumber>
    </recommendedName>
</protein>
<comment type="catalytic activity">
    <reaction evidence="6">
        <text>L-threonyl-[protein] + ATP = 3-O-(5'-adenylyl)-L-threonyl-[protein] + diphosphate</text>
        <dbReference type="Rhea" id="RHEA:54292"/>
        <dbReference type="Rhea" id="RHEA-COMP:11060"/>
        <dbReference type="Rhea" id="RHEA-COMP:13847"/>
        <dbReference type="ChEBI" id="CHEBI:30013"/>
        <dbReference type="ChEBI" id="CHEBI:30616"/>
        <dbReference type="ChEBI" id="CHEBI:33019"/>
        <dbReference type="ChEBI" id="CHEBI:138113"/>
        <dbReference type="EC" id="2.7.7.108"/>
    </reaction>
</comment>
<evidence type="ECO:0000256" key="2">
    <source>
        <dbReference type="ARBA" id="ARBA00022695"/>
    </source>
</evidence>
<gene>
    <name evidence="9" type="ORF">GTW58_01280</name>
</gene>
<dbReference type="Gene3D" id="1.10.3290.10">
    <property type="entry name" value="Fido-like domain"/>
    <property type="match status" value="1"/>
</dbReference>
<keyword evidence="2" id="KW-0548">Nucleotidyltransferase</keyword>
<dbReference type="EC" id="2.7.7.108" evidence="5"/>
<name>A0A846TP61_9MICC</name>
<evidence type="ECO:0000256" key="7">
    <source>
        <dbReference type="ARBA" id="ARBA00048696"/>
    </source>
</evidence>
<dbReference type="GO" id="GO:0070733">
    <property type="term" value="F:AMPylase activity"/>
    <property type="evidence" value="ECO:0007669"/>
    <property type="project" value="UniProtKB-EC"/>
</dbReference>
<dbReference type="Proteomes" id="UP000521379">
    <property type="component" value="Unassembled WGS sequence"/>
</dbReference>
<evidence type="ECO:0000259" key="8">
    <source>
        <dbReference type="PROSITE" id="PS51459"/>
    </source>
</evidence>
<dbReference type="GO" id="GO:0005524">
    <property type="term" value="F:ATP binding"/>
    <property type="evidence" value="ECO:0007669"/>
    <property type="project" value="UniProtKB-KW"/>
</dbReference>
<dbReference type="SUPFAM" id="SSF140931">
    <property type="entry name" value="Fic-like"/>
    <property type="match status" value="1"/>
</dbReference>
<dbReference type="AlphaFoldDB" id="A0A846TP61"/>
<evidence type="ECO:0000313" key="10">
    <source>
        <dbReference type="Proteomes" id="UP000521379"/>
    </source>
</evidence>
<dbReference type="GO" id="GO:0051302">
    <property type="term" value="P:regulation of cell division"/>
    <property type="evidence" value="ECO:0007669"/>
    <property type="project" value="TreeGrafter"/>
</dbReference>
<evidence type="ECO:0000256" key="3">
    <source>
        <dbReference type="ARBA" id="ARBA00022741"/>
    </source>
</evidence>
<keyword evidence="4" id="KW-0067">ATP-binding</keyword>
<dbReference type="PANTHER" id="PTHR39560">
    <property type="entry name" value="PROTEIN ADENYLYLTRANSFERASE FIC-RELATED"/>
    <property type="match status" value="1"/>
</dbReference>
<keyword evidence="1" id="KW-0808">Transferase</keyword>
<dbReference type="EMBL" id="JAAVUN010000001">
    <property type="protein sequence ID" value="NKE08599.1"/>
    <property type="molecule type" value="Genomic_DNA"/>
</dbReference>
<evidence type="ECO:0000256" key="4">
    <source>
        <dbReference type="ARBA" id="ARBA00022840"/>
    </source>
</evidence>
<organism evidence="9 10">
    <name type="scientific">Kocuria subflava</name>
    <dbReference type="NCBI Taxonomy" id="1736139"/>
    <lineage>
        <taxon>Bacteria</taxon>
        <taxon>Bacillati</taxon>
        <taxon>Actinomycetota</taxon>
        <taxon>Actinomycetes</taxon>
        <taxon>Micrococcales</taxon>
        <taxon>Micrococcaceae</taxon>
        <taxon>Kocuria</taxon>
    </lineage>
</organism>
<dbReference type="InterPro" id="IPR036597">
    <property type="entry name" value="Fido-like_dom_sf"/>
</dbReference>
<evidence type="ECO:0000256" key="1">
    <source>
        <dbReference type="ARBA" id="ARBA00022679"/>
    </source>
</evidence>
<keyword evidence="3" id="KW-0547">Nucleotide-binding</keyword>
<dbReference type="PROSITE" id="PS51459">
    <property type="entry name" value="FIDO"/>
    <property type="match status" value="1"/>
</dbReference>
<evidence type="ECO:0000313" key="9">
    <source>
        <dbReference type="EMBL" id="NKE08599.1"/>
    </source>
</evidence>
<dbReference type="PANTHER" id="PTHR39560:SF1">
    <property type="entry name" value="PROTEIN ADENYLYLTRANSFERASE FIC-RELATED"/>
    <property type="match status" value="1"/>
</dbReference>
<proteinExistence type="predicted"/>
<sequence length="210" mass="23526">MVEFVDPYVDPSTGVLKNLVDARFQADLDAVEGDLVPVRTLRLNQDPPEPTGDLSELRAIHRFLFSPIYAWAGGLRTVDIRKNLQGADFFVPVQMIQQVAGIAAEHLRADDYLRGMGRPTFVARLAHHYDQFNYIHPFRDGNGRTHRWFWGWIARDAGWQLNWRAVTGAANDSASRAAAEHQDLGPLIAMFDQVVVRHDDDGGARSHGVG</sequence>
<comment type="caution">
    <text evidence="9">The sequence shown here is derived from an EMBL/GenBank/DDBJ whole genome shotgun (WGS) entry which is preliminary data.</text>
</comment>
<accession>A0A846TP61</accession>
<keyword evidence="10" id="KW-1185">Reference proteome</keyword>
<dbReference type="Pfam" id="PF02661">
    <property type="entry name" value="Fic"/>
    <property type="match status" value="1"/>
</dbReference>
<evidence type="ECO:0000256" key="6">
    <source>
        <dbReference type="ARBA" id="ARBA00047939"/>
    </source>
</evidence>
<comment type="catalytic activity">
    <reaction evidence="7">
        <text>L-tyrosyl-[protein] + ATP = O-(5'-adenylyl)-L-tyrosyl-[protein] + diphosphate</text>
        <dbReference type="Rhea" id="RHEA:54288"/>
        <dbReference type="Rhea" id="RHEA-COMP:10136"/>
        <dbReference type="Rhea" id="RHEA-COMP:13846"/>
        <dbReference type="ChEBI" id="CHEBI:30616"/>
        <dbReference type="ChEBI" id="CHEBI:33019"/>
        <dbReference type="ChEBI" id="CHEBI:46858"/>
        <dbReference type="ChEBI" id="CHEBI:83624"/>
        <dbReference type="EC" id="2.7.7.108"/>
    </reaction>
</comment>
<reference evidence="9 10" key="1">
    <citation type="submission" date="2020-02" db="EMBL/GenBank/DDBJ databases">
        <authorList>
            <person name="Sun Q."/>
        </authorList>
    </citation>
    <scope>NUCLEOTIDE SEQUENCE [LARGE SCALE GENOMIC DNA]</scope>
    <source>
        <strain evidence="9 10">YIM 13062</strain>
    </source>
</reference>
<evidence type="ECO:0000256" key="5">
    <source>
        <dbReference type="ARBA" id="ARBA00034531"/>
    </source>
</evidence>